<dbReference type="EMBL" id="NIDE01000003">
    <property type="protein sequence ID" value="OWK44345.1"/>
    <property type="molecule type" value="Genomic_DNA"/>
</dbReference>
<dbReference type="Proteomes" id="UP000214646">
    <property type="component" value="Unassembled WGS sequence"/>
</dbReference>
<evidence type="ECO:0000313" key="2">
    <source>
        <dbReference type="Proteomes" id="UP000214646"/>
    </source>
</evidence>
<accession>A0A225E6Q3</accession>
<reference evidence="2" key="1">
    <citation type="submission" date="2017-06" db="EMBL/GenBank/DDBJ databases">
        <title>Genome analysis of Fimbriiglobus ruber SP5, the first member of the order Planctomycetales with confirmed chitinolytic capability.</title>
        <authorList>
            <person name="Ravin N.V."/>
            <person name="Rakitin A.L."/>
            <person name="Ivanova A.A."/>
            <person name="Beletsky A.V."/>
            <person name="Kulichevskaya I.S."/>
            <person name="Mardanov A.V."/>
            <person name="Dedysh S.N."/>
        </authorList>
    </citation>
    <scope>NUCLEOTIDE SEQUENCE [LARGE SCALE GENOMIC DNA]</scope>
    <source>
        <strain evidence="2">SP5</strain>
    </source>
</reference>
<gene>
    <name evidence="1" type="ORF">FRUB_02277</name>
</gene>
<keyword evidence="2" id="KW-1185">Reference proteome</keyword>
<protein>
    <submittedName>
        <fullName evidence="1">Uncharacterized protein</fullName>
    </submittedName>
</protein>
<dbReference type="SUPFAM" id="SSF50969">
    <property type="entry name" value="YVTN repeat-like/Quinoprotein amine dehydrogenase"/>
    <property type="match status" value="1"/>
</dbReference>
<dbReference type="AlphaFoldDB" id="A0A225E6Q3"/>
<name>A0A225E6Q3_9BACT</name>
<dbReference type="InterPro" id="IPR011044">
    <property type="entry name" value="Quino_amine_DH_bsu"/>
</dbReference>
<proteinExistence type="predicted"/>
<comment type="caution">
    <text evidence="1">The sequence shown here is derived from an EMBL/GenBank/DDBJ whole genome shotgun (WGS) entry which is preliminary data.</text>
</comment>
<organism evidence="1 2">
    <name type="scientific">Fimbriiglobus ruber</name>
    <dbReference type="NCBI Taxonomy" id="1908690"/>
    <lineage>
        <taxon>Bacteria</taxon>
        <taxon>Pseudomonadati</taxon>
        <taxon>Planctomycetota</taxon>
        <taxon>Planctomycetia</taxon>
        <taxon>Gemmatales</taxon>
        <taxon>Gemmataceae</taxon>
        <taxon>Fimbriiglobus</taxon>
    </lineage>
</organism>
<sequence>MRDLKPARTLGPFPVECKQVWFAAGGRELILARADHTVLAIDAVTGKELRRVALPKWSVIETSPDGRFVAIVPRSAKRDVWHAALRFGAYAHLTSHFRAGISRPSDQYTS</sequence>
<evidence type="ECO:0000313" key="1">
    <source>
        <dbReference type="EMBL" id="OWK44345.1"/>
    </source>
</evidence>